<protein>
    <recommendedName>
        <fullName evidence="4">Yip1 domain-containing protein</fullName>
    </recommendedName>
</protein>
<organism evidence="2 3">
    <name type="scientific">Actinomycetospora flava</name>
    <dbReference type="NCBI Taxonomy" id="3129232"/>
    <lineage>
        <taxon>Bacteria</taxon>
        <taxon>Bacillati</taxon>
        <taxon>Actinomycetota</taxon>
        <taxon>Actinomycetes</taxon>
        <taxon>Pseudonocardiales</taxon>
        <taxon>Pseudonocardiaceae</taxon>
        <taxon>Actinomycetospora</taxon>
    </lineage>
</organism>
<feature type="transmembrane region" description="Helical" evidence="1">
    <location>
        <begin position="33"/>
        <end position="54"/>
    </location>
</feature>
<dbReference type="Proteomes" id="UP001369736">
    <property type="component" value="Unassembled WGS sequence"/>
</dbReference>
<keyword evidence="1" id="KW-0472">Membrane</keyword>
<evidence type="ECO:0000313" key="3">
    <source>
        <dbReference type="Proteomes" id="UP001369736"/>
    </source>
</evidence>
<dbReference type="EMBL" id="JBBEGM010000011">
    <property type="protein sequence ID" value="MEJ2864190.1"/>
    <property type="molecule type" value="Genomic_DNA"/>
</dbReference>
<comment type="caution">
    <text evidence="2">The sequence shown here is derived from an EMBL/GenBank/DDBJ whole genome shotgun (WGS) entry which is preliminary data.</text>
</comment>
<feature type="transmembrane region" description="Helical" evidence="1">
    <location>
        <begin position="142"/>
        <end position="170"/>
    </location>
</feature>
<gene>
    <name evidence="2" type="ORF">WCD58_23740</name>
</gene>
<feature type="transmembrane region" description="Helical" evidence="1">
    <location>
        <begin position="182"/>
        <end position="202"/>
    </location>
</feature>
<dbReference type="RefSeq" id="WP_337705560.1">
    <property type="nucleotide sequence ID" value="NZ_JBBEGM010000011.1"/>
</dbReference>
<evidence type="ECO:0000313" key="2">
    <source>
        <dbReference type="EMBL" id="MEJ2864190.1"/>
    </source>
</evidence>
<accession>A0ABU8MA18</accession>
<reference evidence="2 3" key="1">
    <citation type="submission" date="2024-03" db="EMBL/GenBank/DDBJ databases">
        <title>Actinomycetospora sp. OC33-EN07, a novel actinomycete isolated from wild orchid (Aerides multiflora).</title>
        <authorList>
            <person name="Suriyachadkun C."/>
        </authorList>
    </citation>
    <scope>NUCLEOTIDE SEQUENCE [LARGE SCALE GENOMIC DNA]</scope>
    <source>
        <strain evidence="2 3">OC33-EN07</strain>
    </source>
</reference>
<keyword evidence="1" id="KW-0812">Transmembrane</keyword>
<keyword evidence="3" id="KW-1185">Reference proteome</keyword>
<proteinExistence type="predicted"/>
<evidence type="ECO:0008006" key="4">
    <source>
        <dbReference type="Google" id="ProtNLM"/>
    </source>
</evidence>
<keyword evidence="1" id="KW-1133">Transmembrane helix</keyword>
<name>A0ABU8MA18_9PSEU</name>
<sequence length="205" mass="21527">MSHAATTPVPSARAMPRAQEAVGSRRRAAGRRLAYGLGLLPASAGVMMAVAVSGPAGGVDAARRHLACGGFPTALREDRVRGARVMVHGLLGVVFGLLFWWLTWMALLATARGPFYGFVVPGPYDGAWGGPNLVGAWAAHGWAWVGVLVVVALVWWGLAALHVLLTEAVLTDSGLGVRRRWWVVPASGVVVLGAVLLVVGWAQQI</sequence>
<feature type="transmembrane region" description="Helical" evidence="1">
    <location>
        <begin position="85"/>
        <end position="107"/>
    </location>
</feature>
<evidence type="ECO:0000256" key="1">
    <source>
        <dbReference type="SAM" id="Phobius"/>
    </source>
</evidence>